<organism evidence="1 2">
    <name type="scientific">Acetobacter tropicalis</name>
    <dbReference type="NCBI Taxonomy" id="104102"/>
    <lineage>
        <taxon>Bacteria</taxon>
        <taxon>Pseudomonadati</taxon>
        <taxon>Pseudomonadota</taxon>
        <taxon>Alphaproteobacteria</taxon>
        <taxon>Acetobacterales</taxon>
        <taxon>Acetobacteraceae</taxon>
        <taxon>Acetobacter</taxon>
    </lineage>
</organism>
<dbReference type="AlphaFoldDB" id="A0A094YMN8"/>
<reference evidence="1 2" key="1">
    <citation type="submission" date="2014-06" db="EMBL/GenBank/DDBJ databases">
        <title>Functional and comparative genomic analyses of the Drosophila gut microbiota identify candidate symbiosis factors.</title>
        <authorList>
            <person name="Newell P.D."/>
            <person name="Chaston J.M."/>
            <person name="Douglas A.E."/>
        </authorList>
    </citation>
    <scope>NUCLEOTIDE SEQUENCE [LARGE SCALE GENOMIC DNA]</scope>
    <source>
        <strain evidence="1 2">DmCS_006</strain>
    </source>
</reference>
<proteinExistence type="predicted"/>
<gene>
    <name evidence="1" type="ORF">AtDm6_1730</name>
</gene>
<evidence type="ECO:0000313" key="1">
    <source>
        <dbReference type="EMBL" id="KGB23295.1"/>
    </source>
</evidence>
<protein>
    <submittedName>
        <fullName evidence="1">Uncharacterized protein</fullName>
    </submittedName>
</protein>
<accession>A0A094YMN8</accession>
<dbReference type="Proteomes" id="UP000029448">
    <property type="component" value="Unassembled WGS sequence"/>
</dbReference>
<comment type="caution">
    <text evidence="1">The sequence shown here is derived from an EMBL/GenBank/DDBJ whole genome shotgun (WGS) entry which is preliminary data.</text>
</comment>
<dbReference type="STRING" id="104102.AtDm6_1730"/>
<evidence type="ECO:0000313" key="2">
    <source>
        <dbReference type="Proteomes" id="UP000029448"/>
    </source>
</evidence>
<keyword evidence="2" id="KW-1185">Reference proteome</keyword>
<dbReference type="EMBL" id="JOKM01000062">
    <property type="protein sequence ID" value="KGB23295.1"/>
    <property type="molecule type" value="Genomic_DNA"/>
</dbReference>
<sequence length="59" mass="6293">MTADKGESPTAETEARALCEIRRRCIMLPFLFPADGPVLLAGSENPYPGLSVTSGIKTL</sequence>
<name>A0A094YMN8_9PROT</name>